<evidence type="ECO:0000259" key="2">
    <source>
        <dbReference type="Pfam" id="PF07699"/>
    </source>
</evidence>
<keyword evidence="1" id="KW-1133">Transmembrane helix</keyword>
<feature type="transmembrane region" description="Helical" evidence="1">
    <location>
        <begin position="77"/>
        <end position="101"/>
    </location>
</feature>
<accession>A0AAV4S907</accession>
<evidence type="ECO:0000313" key="4">
    <source>
        <dbReference type="Proteomes" id="UP001054945"/>
    </source>
</evidence>
<dbReference type="Proteomes" id="UP001054945">
    <property type="component" value="Unassembled WGS sequence"/>
</dbReference>
<dbReference type="Pfam" id="PF07699">
    <property type="entry name" value="Ephrin_rec_like"/>
    <property type="match status" value="1"/>
</dbReference>
<keyword evidence="4" id="KW-1185">Reference proteome</keyword>
<feature type="domain" description="Tyrosine-protein kinase ephrin type A/B receptor-like" evidence="2">
    <location>
        <begin position="13"/>
        <end position="57"/>
    </location>
</feature>
<name>A0AAV4S907_CAEEX</name>
<dbReference type="Gene3D" id="2.10.50.10">
    <property type="entry name" value="Tumor Necrosis Factor Receptor, subunit A, domain 2"/>
    <property type="match status" value="1"/>
</dbReference>
<sequence length="176" mass="19557">MTISKSLDACPVGTYGTGESTNCTMCPLDFYIDKEASDSCLPCPEDKKTMAVGADTEELGVYVDASGRPISTTSTKLMVIGICAAMFISVAWIVIGIYLWWWYREKKTKAAGEKTSAEDHIYAEIDDDRVYLDLTPSDEGYEIPIKPSKDRKIIEDYEEPIKAKKQGQSLYGNNPK</sequence>
<dbReference type="InterPro" id="IPR011641">
    <property type="entry name" value="Tyr-kin_ephrin_A/B_rcpt-like"/>
</dbReference>
<protein>
    <submittedName>
        <fullName evidence="3">Ephrin_rec_like domain-containing protein</fullName>
    </submittedName>
</protein>
<comment type="caution">
    <text evidence="3">The sequence shown here is derived from an EMBL/GenBank/DDBJ whole genome shotgun (WGS) entry which is preliminary data.</text>
</comment>
<reference evidence="3 4" key="1">
    <citation type="submission" date="2021-06" db="EMBL/GenBank/DDBJ databases">
        <title>Caerostris extrusa draft genome.</title>
        <authorList>
            <person name="Kono N."/>
            <person name="Arakawa K."/>
        </authorList>
    </citation>
    <scope>NUCLEOTIDE SEQUENCE [LARGE SCALE GENOMIC DNA]</scope>
</reference>
<keyword evidence="1" id="KW-0812">Transmembrane</keyword>
<dbReference type="AlphaFoldDB" id="A0AAV4S907"/>
<organism evidence="3 4">
    <name type="scientific">Caerostris extrusa</name>
    <name type="common">Bark spider</name>
    <name type="synonym">Caerostris bankana</name>
    <dbReference type="NCBI Taxonomy" id="172846"/>
    <lineage>
        <taxon>Eukaryota</taxon>
        <taxon>Metazoa</taxon>
        <taxon>Ecdysozoa</taxon>
        <taxon>Arthropoda</taxon>
        <taxon>Chelicerata</taxon>
        <taxon>Arachnida</taxon>
        <taxon>Araneae</taxon>
        <taxon>Araneomorphae</taxon>
        <taxon>Entelegynae</taxon>
        <taxon>Araneoidea</taxon>
        <taxon>Araneidae</taxon>
        <taxon>Caerostris</taxon>
    </lineage>
</organism>
<dbReference type="SMART" id="SM01411">
    <property type="entry name" value="Ephrin_rec_like"/>
    <property type="match status" value="1"/>
</dbReference>
<dbReference type="EMBL" id="BPLR01009259">
    <property type="protein sequence ID" value="GIY30645.1"/>
    <property type="molecule type" value="Genomic_DNA"/>
</dbReference>
<evidence type="ECO:0000313" key="3">
    <source>
        <dbReference type="EMBL" id="GIY30645.1"/>
    </source>
</evidence>
<keyword evidence="1" id="KW-0472">Membrane</keyword>
<gene>
    <name evidence="3" type="primary">AVEN_207454_1</name>
    <name evidence="3" type="ORF">CEXT_771331</name>
</gene>
<evidence type="ECO:0000256" key="1">
    <source>
        <dbReference type="SAM" id="Phobius"/>
    </source>
</evidence>
<proteinExistence type="predicted"/>